<evidence type="ECO:0000313" key="2">
    <source>
        <dbReference type="Proteomes" id="UP000663838"/>
    </source>
</evidence>
<accession>A0A821Y9Z3</accession>
<feature type="non-terminal residue" evidence="1">
    <location>
        <position position="1"/>
    </location>
</feature>
<proteinExistence type="predicted"/>
<dbReference type="EMBL" id="CAJOBS010014948">
    <property type="protein sequence ID" value="CAF4955750.1"/>
    <property type="molecule type" value="Genomic_DNA"/>
</dbReference>
<dbReference type="AlphaFoldDB" id="A0A821Y9Z3"/>
<gene>
    <name evidence="1" type="ORF">TOA249_LOCUS34066</name>
</gene>
<dbReference type="Proteomes" id="UP000663838">
    <property type="component" value="Unassembled WGS sequence"/>
</dbReference>
<sequence length="63" mass="7259">DHGKQKQILNENILKRAIKSNTPHNEIDITLAVYTKFGMGFQLYDDMITSLGSNAFWSQWSGW</sequence>
<evidence type="ECO:0000313" key="1">
    <source>
        <dbReference type="EMBL" id="CAF4955750.1"/>
    </source>
</evidence>
<name>A0A821Y9Z3_9BILA</name>
<protein>
    <submittedName>
        <fullName evidence="1">Uncharacterized protein</fullName>
    </submittedName>
</protein>
<reference evidence="1" key="1">
    <citation type="submission" date="2021-02" db="EMBL/GenBank/DDBJ databases">
        <authorList>
            <person name="Nowell W R."/>
        </authorList>
    </citation>
    <scope>NUCLEOTIDE SEQUENCE</scope>
</reference>
<comment type="caution">
    <text evidence="1">The sequence shown here is derived from an EMBL/GenBank/DDBJ whole genome shotgun (WGS) entry which is preliminary data.</text>
</comment>
<organism evidence="1 2">
    <name type="scientific">Rotaria socialis</name>
    <dbReference type="NCBI Taxonomy" id="392032"/>
    <lineage>
        <taxon>Eukaryota</taxon>
        <taxon>Metazoa</taxon>
        <taxon>Spiralia</taxon>
        <taxon>Gnathifera</taxon>
        <taxon>Rotifera</taxon>
        <taxon>Eurotatoria</taxon>
        <taxon>Bdelloidea</taxon>
        <taxon>Philodinida</taxon>
        <taxon>Philodinidae</taxon>
        <taxon>Rotaria</taxon>
    </lineage>
</organism>